<dbReference type="EMBL" id="AZNH01000009">
    <property type="protein sequence ID" value="KID89215.1"/>
    <property type="molecule type" value="Genomic_DNA"/>
</dbReference>
<dbReference type="Proteomes" id="UP000031192">
    <property type="component" value="Unassembled WGS sequence"/>
</dbReference>
<dbReference type="InterPro" id="IPR011009">
    <property type="entry name" value="Kinase-like_dom_sf"/>
</dbReference>
<reference evidence="3 4" key="1">
    <citation type="journal article" date="2014" name="Proc. Natl. Acad. Sci. U.S.A.">
        <title>Trajectory and genomic determinants of fungal-pathogen speciation and host adaptation.</title>
        <authorList>
            <person name="Hu X."/>
            <person name="Xiao G."/>
            <person name="Zheng P."/>
            <person name="Shang Y."/>
            <person name="Su Y."/>
            <person name="Zhang X."/>
            <person name="Liu X."/>
            <person name="Zhan S."/>
            <person name="St Leger R.J."/>
            <person name="Wang C."/>
        </authorList>
    </citation>
    <scope>NUCLEOTIDE SEQUENCE [LARGE SCALE GENOMIC DNA]</scope>
    <source>
        <strain evidence="3 4">ARSEF 977</strain>
    </source>
</reference>
<gene>
    <name evidence="3" type="ORF">MGU_03900</name>
</gene>
<comment type="caution">
    <text evidence="3">The sequence shown here is derived from an EMBL/GenBank/DDBJ whole genome shotgun (WGS) entry which is preliminary data.</text>
</comment>
<dbReference type="GO" id="GO:0016301">
    <property type="term" value="F:kinase activity"/>
    <property type="evidence" value="ECO:0007669"/>
    <property type="project" value="UniProtKB-KW"/>
</dbReference>
<evidence type="ECO:0000313" key="4">
    <source>
        <dbReference type="Proteomes" id="UP000031192"/>
    </source>
</evidence>
<dbReference type="HOGENOM" id="CLU_572484_0_0_1"/>
<dbReference type="PANTHER" id="PTHR12149:SF8">
    <property type="entry name" value="PROTEIN-RIBULOSAMINE 3-KINASE"/>
    <property type="match status" value="1"/>
</dbReference>
<dbReference type="PANTHER" id="PTHR12149">
    <property type="entry name" value="FRUCTOSAMINE 3 KINASE-RELATED PROTEIN"/>
    <property type="match status" value="1"/>
</dbReference>
<organism evidence="3 4">
    <name type="scientific">Metarhizium guizhouense (strain ARSEF 977)</name>
    <dbReference type="NCBI Taxonomy" id="1276136"/>
    <lineage>
        <taxon>Eukaryota</taxon>
        <taxon>Fungi</taxon>
        <taxon>Dikarya</taxon>
        <taxon>Ascomycota</taxon>
        <taxon>Pezizomycotina</taxon>
        <taxon>Sordariomycetes</taxon>
        <taxon>Hypocreomycetidae</taxon>
        <taxon>Hypocreales</taxon>
        <taxon>Clavicipitaceae</taxon>
        <taxon>Metarhizium</taxon>
    </lineage>
</organism>
<proteinExistence type="predicted"/>
<evidence type="ECO:0000313" key="3">
    <source>
        <dbReference type="EMBL" id="KID89215.1"/>
    </source>
</evidence>
<dbReference type="Pfam" id="PF03881">
    <property type="entry name" value="Fructosamin_kin"/>
    <property type="match status" value="1"/>
</dbReference>
<dbReference type="Gene3D" id="3.90.1200.10">
    <property type="match status" value="1"/>
</dbReference>
<evidence type="ECO:0000256" key="2">
    <source>
        <dbReference type="ARBA" id="ARBA00048655"/>
    </source>
</evidence>
<dbReference type="EC" id="2.7.1.172" evidence="1"/>
<name>A0A0B4GPL1_METGA</name>
<comment type="catalytic activity">
    <reaction evidence="2">
        <text>N(6)-D-ribulosyl-L-lysyl-[protein] + ATP = N(6)-(3-O-phospho-D-ribulosyl)-L-lysyl-[protein] + ADP + H(+)</text>
        <dbReference type="Rhea" id="RHEA:48432"/>
        <dbReference type="Rhea" id="RHEA-COMP:12103"/>
        <dbReference type="Rhea" id="RHEA-COMP:12104"/>
        <dbReference type="ChEBI" id="CHEBI:15378"/>
        <dbReference type="ChEBI" id="CHEBI:30616"/>
        <dbReference type="ChEBI" id="CHEBI:90418"/>
        <dbReference type="ChEBI" id="CHEBI:90420"/>
        <dbReference type="ChEBI" id="CHEBI:456216"/>
        <dbReference type="EC" id="2.7.1.172"/>
    </reaction>
    <physiologicalReaction direction="left-to-right" evidence="2">
        <dbReference type="Rhea" id="RHEA:48433"/>
    </physiologicalReaction>
</comment>
<sequence>MSPEYWEIQNNRKEHKGDIELDQNVKKSLELPSSAHFRCEGHGASNWNTTARIEAEVDGNQLSYFLKLTEGREARSMLEGEYESSKLINKAIPNLSPKPLAWGKCEKPGGEFDKYFLIFTFHSLLEDEPKPRPDIPRFAEAVAQLHTLSMKEYATSNPDEKFGFHVTTYNGTLPQDNTWSKSWKEFYVAGMERMLALEEEARGPSDELKKLSEPFLRKVIPRLLDPMETNGRSIKPVLLHGDLWLGNVSCQKTSENNDPLLFDAAAFWGHNEYELATLRPLADDWIKECYRAYHELVPKSDPKEDWDARNALYATRLIIHDSAIYPDQPHFREMNIAISQHGNDKLHPQRNSQNRDDDALQGEANGMWAHLEEVSSSAFHICSRHSHSHSRCKELHSTTALHGTWMNITLDLLLQKSLMVSKTVLSLQAVCIIIYFIWDSEGQTPTYNTLRGIAHTKTLQMKLHLLDAGSKLPDENVIQVEIKRRDQASAVVVRRLHRLVRLDAVELLGQIQPLLTDRLGLSRLSLGLKKGCILSARSSSA</sequence>
<keyword evidence="4" id="KW-1185">Reference proteome</keyword>
<evidence type="ECO:0000256" key="1">
    <source>
        <dbReference type="ARBA" id="ARBA00011961"/>
    </source>
</evidence>
<dbReference type="OrthoDB" id="5772781at2759"/>
<dbReference type="AlphaFoldDB" id="A0A0B4GPL1"/>
<dbReference type="GO" id="GO:0102193">
    <property type="term" value="F:protein-ribulosamine 3-kinase activity"/>
    <property type="evidence" value="ECO:0007669"/>
    <property type="project" value="UniProtKB-EC"/>
</dbReference>
<protein>
    <recommendedName>
        <fullName evidence="1">protein-ribulosamine 3-kinase</fullName>
        <ecNumber evidence="1">2.7.1.172</ecNumber>
    </recommendedName>
</protein>
<dbReference type="SUPFAM" id="SSF56112">
    <property type="entry name" value="Protein kinase-like (PK-like)"/>
    <property type="match status" value="1"/>
</dbReference>
<accession>A0A0B4GPL1</accession>
<dbReference type="InterPro" id="IPR016477">
    <property type="entry name" value="Fructo-/Ketosamine-3-kinase"/>
</dbReference>